<dbReference type="EMBL" id="GG749411">
    <property type="protein sequence ID" value="KMW66808.1"/>
    <property type="molecule type" value="Genomic_DNA"/>
</dbReference>
<evidence type="ECO:0000313" key="3">
    <source>
        <dbReference type="EMBL" id="KMW66808.1"/>
    </source>
</evidence>
<dbReference type="AlphaFoldDB" id="A0A0J9EK86"/>
<reference evidence="3" key="1">
    <citation type="submission" date="2010-03" db="EMBL/GenBank/DDBJ databases">
        <title>Annotation of Blastomyces dermatitidis strain ATCC 18188.</title>
        <authorList>
            <consortium name="The Broad Institute Genome Sequencing Platform"/>
            <consortium name="Broad Institute Genome Sequencing Center for Infectious Disease."/>
            <person name="Cuomo C."/>
            <person name="Klein B."/>
            <person name="Sullivan T."/>
            <person name="Heitman J."/>
            <person name="Young S."/>
            <person name="Zeng Q."/>
            <person name="Gargeya S."/>
            <person name="Alvarado L."/>
            <person name="Berlin A.M."/>
            <person name="Chapman S.B."/>
            <person name="Chen Z."/>
            <person name="Freedman E."/>
            <person name="Gellesch M."/>
            <person name="Goldberg J."/>
            <person name="Griggs A."/>
            <person name="Gujja S."/>
            <person name="Heilman E."/>
            <person name="Heiman D."/>
            <person name="Howarth C."/>
            <person name="Mehta T."/>
            <person name="Neiman D."/>
            <person name="Pearson M."/>
            <person name="Roberts A."/>
            <person name="Saif S."/>
            <person name="Shea T."/>
            <person name="Shenoy N."/>
            <person name="Sisk P."/>
            <person name="Stolte C."/>
            <person name="Sykes S."/>
            <person name="White J."/>
            <person name="Yandava C."/>
            <person name="Haas B."/>
            <person name="Nusbaum C."/>
            <person name="Birren B."/>
        </authorList>
    </citation>
    <scope>NUCLEOTIDE SEQUENCE</scope>
    <source>
        <strain evidence="3">ATCC 18188</strain>
    </source>
</reference>
<gene>
    <name evidence="3" type="ORF">BDDG_11730</name>
</gene>
<proteinExistence type="predicted"/>
<keyword evidence="2" id="KW-0812">Transmembrane</keyword>
<evidence type="ECO:0000256" key="1">
    <source>
        <dbReference type="SAM" id="MobiDB-lite"/>
    </source>
</evidence>
<organism evidence="3">
    <name type="scientific">Ajellomyces dermatitidis (strain ATCC 18188 / CBS 674.68)</name>
    <name type="common">Blastomyces dermatitidis</name>
    <dbReference type="NCBI Taxonomy" id="653446"/>
    <lineage>
        <taxon>Eukaryota</taxon>
        <taxon>Fungi</taxon>
        <taxon>Dikarya</taxon>
        <taxon>Ascomycota</taxon>
        <taxon>Pezizomycotina</taxon>
        <taxon>Eurotiomycetes</taxon>
        <taxon>Eurotiomycetidae</taxon>
        <taxon>Onygenales</taxon>
        <taxon>Ajellomycetaceae</taxon>
        <taxon>Blastomyces</taxon>
    </lineage>
</organism>
<feature type="compositionally biased region" description="Polar residues" evidence="1">
    <location>
        <begin position="73"/>
        <end position="88"/>
    </location>
</feature>
<accession>A0A0J9EK86</accession>
<evidence type="ECO:0000256" key="2">
    <source>
        <dbReference type="SAM" id="Phobius"/>
    </source>
</evidence>
<feature type="region of interest" description="Disordered" evidence="1">
    <location>
        <begin position="73"/>
        <end position="95"/>
    </location>
</feature>
<dbReference type="Proteomes" id="UP000007802">
    <property type="component" value="Unassembled WGS sequence"/>
</dbReference>
<feature type="transmembrane region" description="Helical" evidence="2">
    <location>
        <begin position="26"/>
        <end position="46"/>
    </location>
</feature>
<keyword evidence="2" id="KW-1133">Transmembrane helix</keyword>
<sequence>MPSENGSLKGSESYFRRSEWTHPGEIVLITPAIVMIWMLHLIHLLLPRNVSALKCAYLGRIFPTSPIASARNRQLNRPVNGGVNSSFSTAKKKCHKTKTAHSEAVFRILLKTPSLPQ</sequence>
<name>A0A0J9EK86_AJEDA</name>
<protein>
    <submittedName>
        <fullName evidence="3">Uncharacterized protein</fullName>
    </submittedName>
</protein>
<keyword evidence="2" id="KW-0472">Membrane</keyword>